<dbReference type="PANTHER" id="PTHR37844:SF2">
    <property type="entry name" value="SER_THR PROTEIN PHOSPHATASE SUPERFAMILY (AFU_ORTHOLOGUE AFUA_1G14840)"/>
    <property type="match status" value="1"/>
</dbReference>
<protein>
    <recommendedName>
        <fullName evidence="1">Calcineurin-like phosphoesterase domain-containing protein</fullName>
    </recommendedName>
</protein>
<dbReference type="GO" id="GO:0016787">
    <property type="term" value="F:hydrolase activity"/>
    <property type="evidence" value="ECO:0007669"/>
    <property type="project" value="InterPro"/>
</dbReference>
<evidence type="ECO:0000259" key="1">
    <source>
        <dbReference type="Pfam" id="PF00149"/>
    </source>
</evidence>
<dbReference type="Gene3D" id="3.60.21.10">
    <property type="match status" value="1"/>
</dbReference>
<dbReference type="Proteomes" id="UP001438707">
    <property type="component" value="Unassembled WGS sequence"/>
</dbReference>
<dbReference type="InterPro" id="IPR004843">
    <property type="entry name" value="Calcineurin-like_PHP"/>
</dbReference>
<organism evidence="2 3">
    <name type="scientific">Apatococcus lobatus</name>
    <dbReference type="NCBI Taxonomy" id="904363"/>
    <lineage>
        <taxon>Eukaryota</taxon>
        <taxon>Viridiplantae</taxon>
        <taxon>Chlorophyta</taxon>
        <taxon>core chlorophytes</taxon>
        <taxon>Trebouxiophyceae</taxon>
        <taxon>Chlorellales</taxon>
        <taxon>Chlorellaceae</taxon>
        <taxon>Apatococcus</taxon>
    </lineage>
</organism>
<dbReference type="EMBL" id="JALJOS010000001">
    <property type="protein sequence ID" value="KAK9844964.1"/>
    <property type="molecule type" value="Genomic_DNA"/>
</dbReference>
<feature type="domain" description="Calcineurin-like phosphoesterase" evidence="1">
    <location>
        <begin position="8"/>
        <end position="209"/>
    </location>
</feature>
<sequence length="290" mass="32396">MSTWSFASDVHLEYHLQKPWPEINADAPYLALAGDIGNPRDKSYYAFLQYCSKRFKHVVIIKGNHDQWNWDMFECSQAIRRVCARFSNVSFLDNEVIEIDGVRVFGGVLWSDVTERASKSMNDYAMIKTRGRQLTPGDTRDMHLATVNHIDYLLSSSRKPLLCITHHGPLLAMNGRFGTDSPVISAFCADLSHLFRPPLVGWISGHTHSSTSAVHNGIPSESNCWGYEASEQATYRPDAVLRLKTPDGLPLFKPLFGCRRVLRGPDSLDEKDSWLSPIGGPTGTVKAASV</sequence>
<dbReference type="InterPro" id="IPR029052">
    <property type="entry name" value="Metallo-depent_PP-like"/>
</dbReference>
<accession>A0AAW1SFB4</accession>
<dbReference type="Pfam" id="PF00149">
    <property type="entry name" value="Metallophos"/>
    <property type="match status" value="1"/>
</dbReference>
<gene>
    <name evidence="2" type="ORF">WJX74_009080</name>
</gene>
<evidence type="ECO:0000313" key="2">
    <source>
        <dbReference type="EMBL" id="KAK9844964.1"/>
    </source>
</evidence>
<keyword evidence="3" id="KW-1185">Reference proteome</keyword>
<reference evidence="2 3" key="1">
    <citation type="journal article" date="2024" name="Nat. Commun.">
        <title>Phylogenomics reveals the evolutionary origins of lichenization in chlorophyte algae.</title>
        <authorList>
            <person name="Puginier C."/>
            <person name="Libourel C."/>
            <person name="Otte J."/>
            <person name="Skaloud P."/>
            <person name="Haon M."/>
            <person name="Grisel S."/>
            <person name="Petersen M."/>
            <person name="Berrin J.G."/>
            <person name="Delaux P.M."/>
            <person name="Dal Grande F."/>
            <person name="Keller J."/>
        </authorList>
    </citation>
    <scope>NUCLEOTIDE SEQUENCE [LARGE SCALE GENOMIC DNA]</scope>
    <source>
        <strain evidence="2 3">SAG 2145</strain>
    </source>
</reference>
<name>A0AAW1SFB4_9CHLO</name>
<evidence type="ECO:0000313" key="3">
    <source>
        <dbReference type="Proteomes" id="UP001438707"/>
    </source>
</evidence>
<dbReference type="AlphaFoldDB" id="A0AAW1SFB4"/>
<proteinExistence type="predicted"/>
<dbReference type="PANTHER" id="PTHR37844">
    <property type="entry name" value="SER/THR PROTEIN PHOSPHATASE SUPERFAMILY (AFU_ORTHOLOGUE AFUA_1G14840)"/>
    <property type="match status" value="1"/>
</dbReference>
<comment type="caution">
    <text evidence="2">The sequence shown here is derived from an EMBL/GenBank/DDBJ whole genome shotgun (WGS) entry which is preliminary data.</text>
</comment>
<dbReference type="SUPFAM" id="SSF56300">
    <property type="entry name" value="Metallo-dependent phosphatases"/>
    <property type="match status" value="1"/>
</dbReference>